<evidence type="ECO:0000313" key="1">
    <source>
        <dbReference type="EMBL" id="KAK1637245.1"/>
    </source>
</evidence>
<evidence type="ECO:0000313" key="2">
    <source>
        <dbReference type="Proteomes" id="UP001243989"/>
    </source>
</evidence>
<dbReference type="Proteomes" id="UP001243989">
    <property type="component" value="Unassembled WGS sequence"/>
</dbReference>
<dbReference type="EMBL" id="JAHMHQ010000009">
    <property type="protein sequence ID" value="KAK1637245.1"/>
    <property type="molecule type" value="Genomic_DNA"/>
</dbReference>
<keyword evidence="2" id="KW-1185">Reference proteome</keyword>
<dbReference type="RefSeq" id="XP_060445852.1">
    <property type="nucleotide sequence ID" value="XM_060582800.1"/>
</dbReference>
<gene>
    <name evidence="1" type="ORF">BDP81DRAFT_221139</name>
</gene>
<organism evidence="1 2">
    <name type="scientific">Colletotrichum phormii</name>
    <dbReference type="NCBI Taxonomy" id="359342"/>
    <lineage>
        <taxon>Eukaryota</taxon>
        <taxon>Fungi</taxon>
        <taxon>Dikarya</taxon>
        <taxon>Ascomycota</taxon>
        <taxon>Pezizomycotina</taxon>
        <taxon>Sordariomycetes</taxon>
        <taxon>Hypocreomycetidae</taxon>
        <taxon>Glomerellales</taxon>
        <taxon>Glomerellaceae</taxon>
        <taxon>Colletotrichum</taxon>
        <taxon>Colletotrichum acutatum species complex</taxon>
    </lineage>
</organism>
<proteinExistence type="predicted"/>
<dbReference type="GeneID" id="85467662"/>
<protein>
    <submittedName>
        <fullName evidence="1">Uncharacterized protein</fullName>
    </submittedName>
</protein>
<dbReference type="AlphaFoldDB" id="A0AAI9ZSY2"/>
<sequence>MVHRNIVHRYPYQIVGFRGQSPPVDPTLVGTVGRFPPACSGRHNSLNGGFATILYLLGSIGRHASISSCYCLVKWTRHMSSNMLTIGTEDANTGRLCRVLRPPRVGGTELGSVMPGSNGGMAACVLCRACRTSLMLSFSLEPGSLLSDVSYQ</sequence>
<name>A0AAI9ZSY2_9PEZI</name>
<accession>A0AAI9ZSY2</accession>
<reference evidence="1" key="1">
    <citation type="submission" date="2021-06" db="EMBL/GenBank/DDBJ databases">
        <title>Comparative genomics, transcriptomics and evolutionary studies reveal genomic signatures of adaptation to plant cell wall in hemibiotrophic fungi.</title>
        <authorList>
            <consortium name="DOE Joint Genome Institute"/>
            <person name="Baroncelli R."/>
            <person name="Diaz J.F."/>
            <person name="Benocci T."/>
            <person name="Peng M."/>
            <person name="Battaglia E."/>
            <person name="Haridas S."/>
            <person name="Andreopoulos W."/>
            <person name="Labutti K."/>
            <person name="Pangilinan J."/>
            <person name="Floch G.L."/>
            <person name="Makela M.R."/>
            <person name="Henrissat B."/>
            <person name="Grigoriev I.V."/>
            <person name="Crouch J.A."/>
            <person name="De Vries R.P."/>
            <person name="Sukno S.A."/>
            <person name="Thon M.R."/>
        </authorList>
    </citation>
    <scope>NUCLEOTIDE SEQUENCE</scope>
    <source>
        <strain evidence="1">CBS 102054</strain>
    </source>
</reference>
<comment type="caution">
    <text evidence="1">The sequence shown here is derived from an EMBL/GenBank/DDBJ whole genome shotgun (WGS) entry which is preliminary data.</text>
</comment>